<keyword evidence="1" id="KW-0812">Transmembrane</keyword>
<keyword evidence="3" id="KW-1185">Reference proteome</keyword>
<gene>
    <name evidence="2" type="ORF">GCM10010976_17800</name>
</gene>
<sequence>MRKIVIASGIFLIVCIGFIFYFLFKPKYRNVSNEKPFSEIVNKKLITKKRALLLNPIDSSKDENYSYHLEDGTSYGMDSGLEIIAEIPIATEVIIDKVELHTGRVSGTTTAYLFGKVYSEDIQGCYNFQYTWGDYHVLYEDKPYWTFPLAFWQNQPLTEKYVIKVP</sequence>
<dbReference type="EMBL" id="BMFQ01000002">
    <property type="protein sequence ID" value="GGG46795.1"/>
    <property type="molecule type" value="Genomic_DNA"/>
</dbReference>
<name>A0A917LN34_9FLAO</name>
<keyword evidence="1" id="KW-0472">Membrane</keyword>
<feature type="transmembrane region" description="Helical" evidence="1">
    <location>
        <begin position="6"/>
        <end position="24"/>
    </location>
</feature>
<dbReference type="Proteomes" id="UP000625976">
    <property type="component" value="Unassembled WGS sequence"/>
</dbReference>
<keyword evidence="1" id="KW-1133">Transmembrane helix</keyword>
<accession>A0A917LN34</accession>
<evidence type="ECO:0000313" key="3">
    <source>
        <dbReference type="Proteomes" id="UP000625976"/>
    </source>
</evidence>
<protein>
    <submittedName>
        <fullName evidence="2">Uncharacterized protein</fullName>
    </submittedName>
</protein>
<organism evidence="2 3">
    <name type="scientific">Bizionia arctica</name>
    <dbReference type="NCBI Taxonomy" id="1495645"/>
    <lineage>
        <taxon>Bacteria</taxon>
        <taxon>Pseudomonadati</taxon>
        <taxon>Bacteroidota</taxon>
        <taxon>Flavobacteriia</taxon>
        <taxon>Flavobacteriales</taxon>
        <taxon>Flavobacteriaceae</taxon>
        <taxon>Bizionia</taxon>
    </lineage>
</organism>
<reference evidence="2" key="2">
    <citation type="submission" date="2020-09" db="EMBL/GenBank/DDBJ databases">
        <authorList>
            <person name="Sun Q."/>
            <person name="Zhou Y."/>
        </authorList>
    </citation>
    <scope>NUCLEOTIDE SEQUENCE</scope>
    <source>
        <strain evidence="2">CGMCC 1.12751</strain>
    </source>
</reference>
<evidence type="ECO:0000256" key="1">
    <source>
        <dbReference type="SAM" id="Phobius"/>
    </source>
</evidence>
<reference evidence="2" key="1">
    <citation type="journal article" date="2014" name="Int. J. Syst. Evol. Microbiol.">
        <title>Complete genome sequence of Corynebacterium casei LMG S-19264T (=DSM 44701T), isolated from a smear-ripened cheese.</title>
        <authorList>
            <consortium name="US DOE Joint Genome Institute (JGI-PGF)"/>
            <person name="Walter F."/>
            <person name="Albersmeier A."/>
            <person name="Kalinowski J."/>
            <person name="Ruckert C."/>
        </authorList>
    </citation>
    <scope>NUCLEOTIDE SEQUENCE</scope>
    <source>
        <strain evidence="2">CGMCC 1.12751</strain>
    </source>
</reference>
<evidence type="ECO:0000313" key="2">
    <source>
        <dbReference type="EMBL" id="GGG46795.1"/>
    </source>
</evidence>
<dbReference type="RefSeq" id="WP_188463973.1">
    <property type="nucleotide sequence ID" value="NZ_BMFQ01000002.1"/>
</dbReference>
<proteinExistence type="predicted"/>
<comment type="caution">
    <text evidence="2">The sequence shown here is derived from an EMBL/GenBank/DDBJ whole genome shotgun (WGS) entry which is preliminary data.</text>
</comment>
<dbReference type="AlphaFoldDB" id="A0A917LN34"/>